<feature type="transmembrane region" description="Helical" evidence="6">
    <location>
        <begin position="268"/>
        <end position="290"/>
    </location>
</feature>
<keyword evidence="3 6" id="KW-0812">Transmembrane</keyword>
<dbReference type="OMA" id="FMCWGFI"/>
<dbReference type="PANTHER" id="PTHR11266">
    <property type="entry name" value="PEROXISOMAL MEMBRANE PROTEIN 2, PXMP2 MPV17"/>
    <property type="match status" value="1"/>
</dbReference>
<keyword evidence="4 6" id="KW-1133">Transmembrane helix</keyword>
<reference evidence="9" key="2">
    <citation type="journal article" date="2017" name="Genome Announc.">
        <title>Genome sequences of Cyberlindnera fabianii 65, Pichia kudriavzevii 129, and Saccharomyces cerevisiae 131 isolated from fermented masau fruits in Zimbabwe.</title>
        <authorList>
            <person name="van Rijswijck I.M.H."/>
            <person name="Derks M.F.L."/>
            <person name="Abee T."/>
            <person name="de Ridder D."/>
            <person name="Smid E.J."/>
        </authorList>
    </citation>
    <scope>NUCLEOTIDE SEQUENCE [LARGE SCALE GENOMIC DNA]</scope>
    <source>
        <strain evidence="9">65</strain>
    </source>
</reference>
<accession>A0A061B9C4</accession>
<dbReference type="OrthoDB" id="10267969at2759"/>
<evidence type="ECO:0000313" key="7">
    <source>
        <dbReference type="EMBL" id="CDR44489.1"/>
    </source>
</evidence>
<organism evidence="7">
    <name type="scientific">Cyberlindnera fabianii</name>
    <name type="common">Yeast</name>
    <name type="synonym">Hansenula fabianii</name>
    <dbReference type="NCBI Taxonomy" id="36022"/>
    <lineage>
        <taxon>Eukaryota</taxon>
        <taxon>Fungi</taxon>
        <taxon>Dikarya</taxon>
        <taxon>Ascomycota</taxon>
        <taxon>Saccharomycotina</taxon>
        <taxon>Saccharomycetes</taxon>
        <taxon>Phaffomycetales</taxon>
        <taxon>Phaffomycetaceae</taxon>
        <taxon>Cyberlindnera</taxon>
    </lineage>
</organism>
<evidence type="ECO:0000256" key="3">
    <source>
        <dbReference type="ARBA" id="ARBA00022692"/>
    </source>
</evidence>
<dbReference type="EMBL" id="LK052899">
    <property type="protein sequence ID" value="CDR44489.1"/>
    <property type="molecule type" value="Genomic_DNA"/>
</dbReference>
<feature type="transmembrane region" description="Helical" evidence="6">
    <location>
        <begin position="192"/>
        <end position="212"/>
    </location>
</feature>
<evidence type="ECO:0000256" key="5">
    <source>
        <dbReference type="ARBA" id="ARBA00023136"/>
    </source>
</evidence>
<dbReference type="AlphaFoldDB" id="A0A061B9C4"/>
<dbReference type="STRING" id="36022.A0A061B9C4"/>
<dbReference type="VEuPathDB" id="FungiDB:BON22_3883"/>
<reference evidence="8" key="3">
    <citation type="submission" date="2017-01" db="EMBL/GenBank/DDBJ databases">
        <authorList>
            <person name="Mah S.A."/>
            <person name="Swanson W.J."/>
            <person name="Moy G.W."/>
            <person name="Vacquier V.D."/>
        </authorList>
    </citation>
    <scope>NUCLEOTIDE SEQUENCE [LARGE SCALE GENOMIC DNA]</scope>
    <source>
        <strain evidence="8">65</strain>
    </source>
</reference>
<keyword evidence="9" id="KW-1185">Reference proteome</keyword>
<protein>
    <submittedName>
        <fullName evidence="7">CYFA0S14e03246g1_1</fullName>
    </submittedName>
    <submittedName>
        <fullName evidence="8">Protein sym1</fullName>
    </submittedName>
</protein>
<dbReference type="GO" id="GO:0005739">
    <property type="term" value="C:mitochondrion"/>
    <property type="evidence" value="ECO:0007669"/>
    <property type="project" value="TreeGrafter"/>
</dbReference>
<proteinExistence type="inferred from homology"/>
<comment type="similarity">
    <text evidence="2 6">Belongs to the peroxisomal membrane protein PXMP2/4 family.</text>
</comment>
<gene>
    <name evidence="8" type="ORF">BON22_3883</name>
    <name evidence="7" type="ORF">CYFA0S_14e03246g</name>
</gene>
<evidence type="ECO:0000313" key="8">
    <source>
        <dbReference type="EMBL" id="ONH66026.1"/>
    </source>
</evidence>
<name>A0A061B9C4_CYBFA</name>
<comment type="subcellular location">
    <subcellularLocation>
        <location evidence="1">Membrane</location>
        <topology evidence="1">Multi-pass membrane protein</topology>
    </subcellularLocation>
</comment>
<evidence type="ECO:0000256" key="6">
    <source>
        <dbReference type="RuleBase" id="RU363053"/>
    </source>
</evidence>
<dbReference type="Pfam" id="PF04117">
    <property type="entry name" value="Mpv17_PMP22"/>
    <property type="match status" value="1"/>
</dbReference>
<evidence type="ECO:0000313" key="9">
    <source>
        <dbReference type="Proteomes" id="UP000189513"/>
    </source>
</evidence>
<feature type="transmembrane region" description="Helical" evidence="6">
    <location>
        <begin position="235"/>
        <end position="256"/>
    </location>
</feature>
<reference evidence="7" key="1">
    <citation type="journal article" date="2014" name="Genome Announc.">
        <title>Genome sequence of the yeast Cyberlindnera fabianii (Hansenula fabianii).</title>
        <authorList>
            <person name="Freel K.C."/>
            <person name="Sarilar V."/>
            <person name="Neuveglise C."/>
            <person name="Devillers H."/>
            <person name="Friedrich A."/>
            <person name="Schacherer J."/>
        </authorList>
    </citation>
    <scope>NUCLEOTIDE SEQUENCE</scope>
    <source>
        <strain evidence="7">YJS4271</strain>
    </source>
</reference>
<dbReference type="GO" id="GO:0016020">
    <property type="term" value="C:membrane"/>
    <property type="evidence" value="ECO:0007669"/>
    <property type="project" value="UniProtKB-SubCell"/>
</dbReference>
<dbReference type="Proteomes" id="UP000189513">
    <property type="component" value="Unassembled WGS sequence"/>
</dbReference>
<sequence>MSIRLPENEEEFTGLPNAAINPSDGQSVISFDTKFKESLFYRFIKFQVRFKILYLPPINWIMLGTLMLLLYKLIHRYESMYQNSVLLTTITTNTLLFGFSDTLAQSISCVLEMISQERRARLRSSFTLPISLEQYQPSPHLGYRDQPDDSFYSDYGDTRVSRHRQNSVQSVNSQYQLLSEQTDKDVFNFRRFIGFVFWGANMAFVQVAWYWILNHFFTTDPTLVSVFERVLSDQLFFSPISLFCFFTYSNFVLEGGDKVTLSEKISKIYLSTLVANWCVWPLVQFINFLIMPRRFQVPFSSSSKFTSGVSYLLESN</sequence>
<evidence type="ECO:0000256" key="4">
    <source>
        <dbReference type="ARBA" id="ARBA00022989"/>
    </source>
</evidence>
<dbReference type="PANTHER" id="PTHR11266:SF50">
    <property type="entry name" value="VACUOLAR MEMBRANE PROTEIN YOR292C"/>
    <property type="match status" value="1"/>
</dbReference>
<feature type="transmembrane region" description="Helical" evidence="6">
    <location>
        <begin position="52"/>
        <end position="74"/>
    </location>
</feature>
<dbReference type="EMBL" id="MPUK01000008">
    <property type="protein sequence ID" value="ONH66026.1"/>
    <property type="molecule type" value="Genomic_DNA"/>
</dbReference>
<dbReference type="InterPro" id="IPR007248">
    <property type="entry name" value="Mpv17_PMP22"/>
</dbReference>
<evidence type="ECO:0000256" key="2">
    <source>
        <dbReference type="ARBA" id="ARBA00006824"/>
    </source>
</evidence>
<keyword evidence="5 6" id="KW-0472">Membrane</keyword>
<evidence type="ECO:0000256" key="1">
    <source>
        <dbReference type="ARBA" id="ARBA00004141"/>
    </source>
</evidence>